<reference evidence="2 3" key="1">
    <citation type="submission" date="2016-09" db="EMBL/GenBank/DDBJ databases">
        <authorList>
            <person name="Reverchon S."/>
            <person name="Nasser W."/>
            <person name="Leonard S."/>
            <person name="Brochier C."/>
            <person name="Duprey A."/>
        </authorList>
    </citation>
    <scope>NUCLEOTIDE SEQUENCE [LARGE SCALE GENOMIC DNA]</scope>
    <source>
        <strain evidence="2 3">174/2</strain>
    </source>
</reference>
<dbReference type="EMBL" id="LT615367">
    <property type="protein sequence ID" value="SLM64681.1"/>
    <property type="molecule type" value="Genomic_DNA"/>
</dbReference>
<keyword evidence="3" id="KW-1185">Reference proteome</keyword>
<sequence>MNWWQELSPEPDNNTHHYLRKRPGKRPRLSTINLSLINQ</sequence>
<evidence type="ECO:0000313" key="3">
    <source>
        <dbReference type="Proteomes" id="UP000294820"/>
    </source>
</evidence>
<name>A0A375AFN1_9GAMM</name>
<dbReference type="KEGG" id="daq:DAQ1742_03894"/>
<evidence type="ECO:0000256" key="1">
    <source>
        <dbReference type="SAM" id="MobiDB-lite"/>
    </source>
</evidence>
<dbReference type="Proteomes" id="UP000294820">
    <property type="component" value="Chromosome 1"/>
</dbReference>
<accession>A0A375AFN1</accession>
<gene>
    <name evidence="2" type="ORF">DAQ1742_03894</name>
</gene>
<dbReference type="AlphaFoldDB" id="A0A375AFN1"/>
<proteinExistence type="predicted"/>
<protein>
    <submittedName>
        <fullName evidence="2">Uncharacterized protein</fullName>
    </submittedName>
</protein>
<organism evidence="2 3">
    <name type="scientific">Dickeya aquatica</name>
    <dbReference type="NCBI Taxonomy" id="1401087"/>
    <lineage>
        <taxon>Bacteria</taxon>
        <taxon>Pseudomonadati</taxon>
        <taxon>Pseudomonadota</taxon>
        <taxon>Gammaproteobacteria</taxon>
        <taxon>Enterobacterales</taxon>
        <taxon>Pectobacteriaceae</taxon>
        <taxon>Dickeya</taxon>
    </lineage>
</organism>
<feature type="region of interest" description="Disordered" evidence="1">
    <location>
        <begin position="1"/>
        <end position="24"/>
    </location>
</feature>
<evidence type="ECO:0000313" key="2">
    <source>
        <dbReference type="EMBL" id="SLM64681.1"/>
    </source>
</evidence>